<sequence>MKKIIVLILLLFFSMFFSQVAIGKTSVSNSSVSLEFGNENRGVILPWVTSAASVLNAVDGTLIYDISDKKVKYLSSGTWVDLSVDTTGVVDTSLQDSKTEIATAKVAIGNNASTDTTSGILVLSDTNKAMILPKIASPHLNIINPSAGMIAYDTVAHQLAVFNGTVWSFWKP</sequence>
<organism evidence="1 3">
    <name type="scientific">Chryseobacterium nematophagum</name>
    <dbReference type="NCBI Taxonomy" id="2305228"/>
    <lineage>
        <taxon>Bacteria</taxon>
        <taxon>Pseudomonadati</taxon>
        <taxon>Bacteroidota</taxon>
        <taxon>Flavobacteriia</taxon>
        <taxon>Flavobacteriales</taxon>
        <taxon>Weeksellaceae</taxon>
        <taxon>Chryseobacterium group</taxon>
        <taxon>Chryseobacterium</taxon>
    </lineage>
</organism>
<dbReference type="AlphaFoldDB" id="A0A3M7TIV0"/>
<comment type="caution">
    <text evidence="1">The sequence shown here is derived from an EMBL/GenBank/DDBJ whole genome shotgun (WGS) entry which is preliminary data.</text>
</comment>
<evidence type="ECO:0000313" key="3">
    <source>
        <dbReference type="Proteomes" id="UP000278775"/>
    </source>
</evidence>
<gene>
    <name evidence="1" type="ORF">D1631_13345</name>
    <name evidence="2" type="ORF">D1631_13365</name>
</gene>
<dbReference type="RefSeq" id="WP_122636883.1">
    <property type="nucleotide sequence ID" value="NZ_QWIU01000002.1"/>
</dbReference>
<protein>
    <submittedName>
        <fullName evidence="1">Uncharacterized protein</fullName>
    </submittedName>
</protein>
<proteinExistence type="predicted"/>
<dbReference type="OrthoDB" id="705292at2"/>
<evidence type="ECO:0000313" key="2">
    <source>
        <dbReference type="EMBL" id="RNA62851.1"/>
    </source>
</evidence>
<reference evidence="1 3" key="1">
    <citation type="submission" date="2018-08" db="EMBL/GenBank/DDBJ databases">
        <title>Chryseobacterium nematophagum: a novel matrix digesting pathogen of nematodes.</title>
        <authorList>
            <person name="Page A."/>
            <person name="Roberts M."/>
            <person name="Felix M.-A."/>
            <person name="Weir W."/>
        </authorList>
    </citation>
    <scope>NUCLEOTIDE SEQUENCE [LARGE SCALE GENOMIC DNA]</scope>
    <source>
        <strain evidence="1 3">JUb129</strain>
    </source>
</reference>
<dbReference type="Proteomes" id="UP000278775">
    <property type="component" value="Unassembled WGS sequence"/>
</dbReference>
<accession>A0A3M7TIV0</accession>
<dbReference type="EMBL" id="QWIU01000002">
    <property type="protein sequence ID" value="RNA62851.1"/>
    <property type="molecule type" value="Genomic_DNA"/>
</dbReference>
<evidence type="ECO:0000313" key="1">
    <source>
        <dbReference type="EMBL" id="RNA62847.1"/>
    </source>
</evidence>
<dbReference type="EMBL" id="QWIU01000002">
    <property type="protein sequence ID" value="RNA62847.1"/>
    <property type="molecule type" value="Genomic_DNA"/>
</dbReference>
<name>A0A3M7TIV0_9FLAO</name>